<evidence type="ECO:0000256" key="2">
    <source>
        <dbReference type="PIRSR" id="PIRSR613078-2"/>
    </source>
</evidence>
<dbReference type="SMART" id="SM00855">
    <property type="entry name" value="PGAM"/>
    <property type="match status" value="1"/>
</dbReference>
<dbReference type="InterPro" id="IPR013078">
    <property type="entry name" value="His_Pase_superF_clade-1"/>
</dbReference>
<feature type="binding site" evidence="2">
    <location>
        <begin position="8"/>
        <end position="15"/>
    </location>
    <ligand>
        <name>substrate</name>
    </ligand>
</feature>
<organism evidence="3 4">
    <name type="scientific">Rossellomorea marisflavi</name>
    <dbReference type="NCBI Taxonomy" id="189381"/>
    <lineage>
        <taxon>Bacteria</taxon>
        <taxon>Bacillati</taxon>
        <taxon>Bacillota</taxon>
        <taxon>Bacilli</taxon>
        <taxon>Bacillales</taxon>
        <taxon>Bacillaceae</taxon>
        <taxon>Rossellomorea</taxon>
    </lineage>
</organism>
<keyword evidence="4" id="KW-1185">Reference proteome</keyword>
<dbReference type="PATRIC" id="fig|189381.12.peg.2724"/>
<dbReference type="STRING" id="189381.GCA_900166615_01244"/>
<protein>
    <submittedName>
        <fullName evidence="3">Phosphoglycerate kinase</fullName>
    </submittedName>
</protein>
<keyword evidence="3" id="KW-0808">Transferase</keyword>
<dbReference type="EMBL" id="LGUE01000004">
    <property type="protein sequence ID" value="KON84983.1"/>
    <property type="molecule type" value="Genomic_DNA"/>
</dbReference>
<dbReference type="GO" id="GO:0005737">
    <property type="term" value="C:cytoplasm"/>
    <property type="evidence" value="ECO:0007669"/>
    <property type="project" value="TreeGrafter"/>
</dbReference>
<dbReference type="Gene3D" id="3.40.50.1240">
    <property type="entry name" value="Phosphoglycerate mutase-like"/>
    <property type="match status" value="1"/>
</dbReference>
<dbReference type="PANTHER" id="PTHR48100:SF1">
    <property type="entry name" value="HISTIDINE PHOSPHATASE FAMILY PROTEIN-RELATED"/>
    <property type="match status" value="1"/>
</dbReference>
<dbReference type="GO" id="GO:0016791">
    <property type="term" value="F:phosphatase activity"/>
    <property type="evidence" value="ECO:0007669"/>
    <property type="project" value="TreeGrafter"/>
</dbReference>
<evidence type="ECO:0000313" key="4">
    <source>
        <dbReference type="Proteomes" id="UP000037405"/>
    </source>
</evidence>
<dbReference type="SUPFAM" id="SSF53254">
    <property type="entry name" value="Phosphoglycerate mutase-like"/>
    <property type="match status" value="1"/>
</dbReference>
<proteinExistence type="predicted"/>
<sequence length="192" mass="21668">MTTVGLIRHGITEWNLLGKAQGISDIPLNETGRVQADKLGERLAGEEPWDLIIASDLCRATETAEIIGSKIGLSLHHTDETIREVNCGEAEGMTEEERLEKWGKEWRTRALGMEKHEDVAGRGVRFLEDVVQKHEGKRVLVVSHGALIGLTLKRLMPDTFQQTNMENTSITVLHHHEDRWDCSLYNCARHLI</sequence>
<reference evidence="4" key="1">
    <citation type="submission" date="2015-07" db="EMBL/GenBank/DDBJ databases">
        <title>Fjat-14235 jcm11544.</title>
        <authorList>
            <person name="Liu B."/>
            <person name="Wang J."/>
            <person name="Zhu Y."/>
            <person name="Liu G."/>
            <person name="Chen Q."/>
            <person name="Chen Z."/>
            <person name="Lan J."/>
            <person name="Che J."/>
            <person name="Ge C."/>
            <person name="Shi H."/>
            <person name="Pan Z."/>
            <person name="Liu X."/>
        </authorList>
    </citation>
    <scope>NUCLEOTIDE SEQUENCE [LARGE SCALE GENOMIC DNA]</scope>
    <source>
        <strain evidence="4">JCM 11544</strain>
    </source>
</reference>
<dbReference type="CDD" id="cd07067">
    <property type="entry name" value="HP_PGM_like"/>
    <property type="match status" value="1"/>
</dbReference>
<gene>
    <name evidence="3" type="ORF">AF331_13360</name>
</gene>
<dbReference type="InterPro" id="IPR029033">
    <property type="entry name" value="His_PPase_superfam"/>
</dbReference>
<dbReference type="InterPro" id="IPR050275">
    <property type="entry name" value="PGM_Phosphatase"/>
</dbReference>
<dbReference type="Pfam" id="PF00300">
    <property type="entry name" value="His_Phos_1"/>
    <property type="match status" value="1"/>
</dbReference>
<dbReference type="Proteomes" id="UP000037405">
    <property type="component" value="Unassembled WGS sequence"/>
</dbReference>
<evidence type="ECO:0000256" key="1">
    <source>
        <dbReference type="PIRSR" id="PIRSR613078-1"/>
    </source>
</evidence>
<dbReference type="PANTHER" id="PTHR48100">
    <property type="entry name" value="BROAD-SPECIFICITY PHOSPHATASE YOR283W-RELATED"/>
    <property type="match status" value="1"/>
</dbReference>
<evidence type="ECO:0000313" key="3">
    <source>
        <dbReference type="EMBL" id="KON84983.1"/>
    </source>
</evidence>
<keyword evidence="3" id="KW-0418">Kinase</keyword>
<dbReference type="GO" id="GO:0016301">
    <property type="term" value="F:kinase activity"/>
    <property type="evidence" value="ECO:0007669"/>
    <property type="project" value="UniProtKB-KW"/>
</dbReference>
<accession>A0A0M0G5E6</accession>
<comment type="caution">
    <text evidence="3">The sequence shown here is derived from an EMBL/GenBank/DDBJ whole genome shotgun (WGS) entry which is preliminary data.</text>
</comment>
<name>A0A0M0G5E6_9BACI</name>
<feature type="active site" description="Tele-phosphohistidine intermediate" evidence="1">
    <location>
        <position position="9"/>
    </location>
</feature>
<dbReference type="AlphaFoldDB" id="A0A0M0G5E6"/>
<feature type="active site" description="Proton donor/acceptor" evidence="1">
    <location>
        <position position="84"/>
    </location>
</feature>
<feature type="binding site" evidence="2">
    <location>
        <position position="59"/>
    </location>
    <ligand>
        <name>substrate</name>
    </ligand>
</feature>
<dbReference type="OrthoDB" id="9782128at2"/>
<dbReference type="RefSeq" id="WP_053428584.1">
    <property type="nucleotide sequence ID" value="NZ_JAMQJB010000001.1"/>
</dbReference>